<dbReference type="InterPro" id="IPR020471">
    <property type="entry name" value="AKR"/>
</dbReference>
<accession>A0A177BZA8</accession>
<evidence type="ECO:0000256" key="1">
    <source>
        <dbReference type="ARBA" id="ARBA00023002"/>
    </source>
</evidence>
<dbReference type="PANTHER" id="PTHR43364">
    <property type="entry name" value="NADH-SPECIFIC METHYLGLYOXAL REDUCTASE-RELATED"/>
    <property type="match status" value="1"/>
</dbReference>
<dbReference type="STRING" id="1460663.A0A177BZA8"/>
<dbReference type="InterPro" id="IPR023210">
    <property type="entry name" value="NADP_OxRdtase_dom"/>
</dbReference>
<dbReference type="AlphaFoldDB" id="A0A177BZA8"/>
<dbReference type="GeneID" id="28762802"/>
<dbReference type="PRINTS" id="PR00069">
    <property type="entry name" value="ALDKETRDTASE"/>
</dbReference>
<dbReference type="InterPro" id="IPR050523">
    <property type="entry name" value="AKR_Detox_Biosynth"/>
</dbReference>
<evidence type="ECO:0000313" key="4">
    <source>
        <dbReference type="Proteomes" id="UP000077069"/>
    </source>
</evidence>
<keyword evidence="4" id="KW-1185">Reference proteome</keyword>
<dbReference type="Gene3D" id="3.20.20.100">
    <property type="entry name" value="NADP-dependent oxidoreductase domain"/>
    <property type="match status" value="1"/>
</dbReference>
<evidence type="ECO:0000259" key="2">
    <source>
        <dbReference type="Pfam" id="PF00248"/>
    </source>
</evidence>
<dbReference type="EMBL" id="KV441558">
    <property type="protein sequence ID" value="OAG00864.1"/>
    <property type="molecule type" value="Genomic_DNA"/>
</dbReference>
<evidence type="ECO:0000313" key="3">
    <source>
        <dbReference type="EMBL" id="OAG00864.1"/>
    </source>
</evidence>
<proteinExistence type="predicted"/>
<keyword evidence="1" id="KW-0560">Oxidoreductase</keyword>
<gene>
    <name evidence="3" type="ORF">CC84DRAFT_1168087</name>
</gene>
<reference evidence="3 4" key="1">
    <citation type="submission" date="2016-05" db="EMBL/GenBank/DDBJ databases">
        <title>Comparative analysis of secretome profiles of manganese(II)-oxidizing ascomycete fungi.</title>
        <authorList>
            <consortium name="DOE Joint Genome Institute"/>
            <person name="Zeiner C.A."/>
            <person name="Purvine S.O."/>
            <person name="Zink E.M."/>
            <person name="Wu S."/>
            <person name="Pasa-Tolic L."/>
            <person name="Chaput D.L."/>
            <person name="Haridas S."/>
            <person name="Grigoriev I.V."/>
            <person name="Santelli C.M."/>
            <person name="Hansel C.M."/>
        </authorList>
    </citation>
    <scope>NUCLEOTIDE SEQUENCE [LARGE SCALE GENOMIC DNA]</scope>
    <source>
        <strain evidence="3 4">AP3s5-JAC2a</strain>
    </source>
</reference>
<protein>
    <submittedName>
        <fullName evidence="3">Aldo/keto reductase</fullName>
    </submittedName>
</protein>
<dbReference type="InterPro" id="IPR036812">
    <property type="entry name" value="NAD(P)_OxRdtase_dom_sf"/>
</dbReference>
<dbReference type="OrthoDB" id="2310150at2759"/>
<dbReference type="Proteomes" id="UP000077069">
    <property type="component" value="Unassembled WGS sequence"/>
</dbReference>
<dbReference type="CDD" id="cd19075">
    <property type="entry name" value="AKR_AKR7A1-5"/>
    <property type="match status" value="1"/>
</dbReference>
<dbReference type="GO" id="GO:0016491">
    <property type="term" value="F:oxidoreductase activity"/>
    <property type="evidence" value="ECO:0007669"/>
    <property type="project" value="UniProtKB-KW"/>
</dbReference>
<dbReference type="SUPFAM" id="SSF51430">
    <property type="entry name" value="NAD(P)-linked oxidoreductase"/>
    <property type="match status" value="1"/>
</dbReference>
<dbReference type="RefSeq" id="XP_018031229.1">
    <property type="nucleotide sequence ID" value="XM_018179316.1"/>
</dbReference>
<name>A0A177BZA8_9PLEO</name>
<feature type="domain" description="NADP-dependent oxidoreductase" evidence="2">
    <location>
        <begin position="6"/>
        <end position="309"/>
    </location>
</feature>
<dbReference type="InParanoid" id="A0A177BZA8"/>
<sequence length="345" mass="38370">MATKNRIILGLMTFGPDVEWGAKTTSLEEFGTFLDHFQAAGYSEGDTARTYQNGSQEGFTAAVGYKKRNLTIATKLYPISAGKHEPKALRENFEESLRQLQTDYVDIFYLHAPDRSVPFERTLGAINELHKEGKFKQFGLSNYAAFEVAEIVMICREKGWIRPTIYQGCYNAITRGIESELVPACRRYGLDIVIYNGLAGGLFTGKYKAGKTEAPAQSSFVDRIYRTRYVKDGNLDALSIIEPVVTAHGLTLIEVAMRWLIHHSALKMRTEGGNDGLIIGASSLSQLDNNLALLEKGPLPKEVVDALDDGWMAAKATSADYWHLDLKYTYDTQEALFGKGVQSQL</sequence>
<organism evidence="3 4">
    <name type="scientific">Paraphaeosphaeria sporulosa</name>
    <dbReference type="NCBI Taxonomy" id="1460663"/>
    <lineage>
        <taxon>Eukaryota</taxon>
        <taxon>Fungi</taxon>
        <taxon>Dikarya</taxon>
        <taxon>Ascomycota</taxon>
        <taxon>Pezizomycotina</taxon>
        <taxon>Dothideomycetes</taxon>
        <taxon>Pleosporomycetidae</taxon>
        <taxon>Pleosporales</taxon>
        <taxon>Massarineae</taxon>
        <taxon>Didymosphaeriaceae</taxon>
        <taxon>Paraphaeosphaeria</taxon>
    </lineage>
</organism>
<dbReference type="PANTHER" id="PTHR43364:SF4">
    <property type="entry name" value="NAD(P)-LINKED OXIDOREDUCTASE SUPERFAMILY PROTEIN"/>
    <property type="match status" value="1"/>
</dbReference>
<dbReference type="Pfam" id="PF00248">
    <property type="entry name" value="Aldo_ket_red"/>
    <property type="match status" value="1"/>
</dbReference>